<dbReference type="AlphaFoldDB" id="A0A4R6QEV3"/>
<comment type="caution">
    <text evidence="2">The sequence shown here is derived from an EMBL/GenBank/DDBJ whole genome shotgun (WGS) entry which is preliminary data.</text>
</comment>
<protein>
    <submittedName>
        <fullName evidence="2">Uncharacterized protein</fullName>
    </submittedName>
</protein>
<keyword evidence="1" id="KW-1133">Transmembrane helix</keyword>
<feature type="transmembrane region" description="Helical" evidence="1">
    <location>
        <begin position="6"/>
        <end position="24"/>
    </location>
</feature>
<evidence type="ECO:0000313" key="2">
    <source>
        <dbReference type="EMBL" id="TDP60009.1"/>
    </source>
</evidence>
<keyword evidence="3" id="KW-1185">Reference proteome</keyword>
<gene>
    <name evidence="2" type="ORF">BC748_0980</name>
</gene>
<organism evidence="2 3">
    <name type="scientific">Flavobacterium dankookense</name>
    <dbReference type="NCBI Taxonomy" id="706186"/>
    <lineage>
        <taxon>Bacteria</taxon>
        <taxon>Pseudomonadati</taxon>
        <taxon>Bacteroidota</taxon>
        <taxon>Flavobacteriia</taxon>
        <taxon>Flavobacteriales</taxon>
        <taxon>Flavobacteriaceae</taxon>
        <taxon>Flavobacterium</taxon>
    </lineage>
</organism>
<accession>A0A4R6QEV3</accession>
<reference evidence="2 3" key="1">
    <citation type="submission" date="2019-03" db="EMBL/GenBank/DDBJ databases">
        <title>Genomic Encyclopedia of Archaeal and Bacterial Type Strains, Phase II (KMG-II): from individual species to whole genera.</title>
        <authorList>
            <person name="Goeker M."/>
        </authorList>
    </citation>
    <scope>NUCLEOTIDE SEQUENCE [LARGE SCALE GENOMIC DNA]</scope>
    <source>
        <strain evidence="2 3">DSM 25687</strain>
    </source>
</reference>
<dbReference type="Proteomes" id="UP000295260">
    <property type="component" value="Unassembled WGS sequence"/>
</dbReference>
<sequence length="164" mass="18894">MNDLLFYLFGFVFLFLFGFLVSKFNNKYSNNLSSELDPTLIKILGKKCSVKKINSSDIVDKRFTFDNCNLFVSDKFIAFQGIQNITFKQILVNIIFCENQSEIKLLKWDVVKPISVELSKNENEIKVVFKPTKSISSSDYSLIIKDLSVLEFKNLSKIVTYSIV</sequence>
<keyword evidence="1" id="KW-0472">Membrane</keyword>
<dbReference type="EMBL" id="SNXR01000012">
    <property type="protein sequence ID" value="TDP60009.1"/>
    <property type="molecule type" value="Genomic_DNA"/>
</dbReference>
<proteinExistence type="predicted"/>
<keyword evidence="1" id="KW-0812">Transmembrane</keyword>
<evidence type="ECO:0000313" key="3">
    <source>
        <dbReference type="Proteomes" id="UP000295260"/>
    </source>
</evidence>
<evidence type="ECO:0000256" key="1">
    <source>
        <dbReference type="SAM" id="Phobius"/>
    </source>
</evidence>
<name>A0A4R6QEV3_9FLAO</name>